<feature type="coiled-coil region" evidence="1">
    <location>
        <begin position="185"/>
        <end position="235"/>
    </location>
</feature>
<gene>
    <name evidence="2" type="ordered locus">CA_C2397</name>
</gene>
<evidence type="ECO:0000256" key="1">
    <source>
        <dbReference type="SAM" id="Coils"/>
    </source>
</evidence>
<sequence>MREIGLIRWFGGYNLRTKKMNDFGFIRDNKGQDIYFNKGHVQCKLKELTPGIGITFERGVNFKNDREQAIRIKLLKDENDREIFYDFFNSKIFLELNLNDRSEILINIDENDVINTWSNYEEDLKIIFLYRLCADNKEFKLIEKINEENEFIRAMLLLYWGKINNCNNEIIIKKAFKLFKGFIEIKNRDLKIASLNNKYNKEKNKSFIIEFVKMCTQEAKESEELRKLLDMLRAQLLK</sequence>
<dbReference type="PIR" id="E97195">
    <property type="entry name" value="E97195"/>
</dbReference>
<evidence type="ECO:0000313" key="3">
    <source>
        <dbReference type="Proteomes" id="UP000000814"/>
    </source>
</evidence>
<dbReference type="STRING" id="272562.CA_C2397"/>
<evidence type="ECO:0000313" key="2">
    <source>
        <dbReference type="EMBL" id="AAK80352.1"/>
    </source>
</evidence>
<accession>Q97GH0</accession>
<protein>
    <recommendedName>
        <fullName evidence="4">CSD domain-containing protein</fullName>
    </recommendedName>
</protein>
<keyword evidence="1" id="KW-0175">Coiled coil</keyword>
<proteinExistence type="predicted"/>
<dbReference type="Gene3D" id="2.40.50.140">
    <property type="entry name" value="Nucleic acid-binding proteins"/>
    <property type="match status" value="1"/>
</dbReference>
<dbReference type="AlphaFoldDB" id="Q97GH0"/>
<dbReference type="RefSeq" id="WP_010965693.1">
    <property type="nucleotide sequence ID" value="NC_003030.1"/>
</dbReference>
<dbReference type="eggNOG" id="COG1278">
    <property type="taxonomic scope" value="Bacteria"/>
</dbReference>
<dbReference type="OrthoDB" id="1887806at2"/>
<dbReference type="EMBL" id="AE001437">
    <property type="protein sequence ID" value="AAK80352.1"/>
    <property type="molecule type" value="Genomic_DNA"/>
</dbReference>
<dbReference type="InterPro" id="IPR012340">
    <property type="entry name" value="NA-bd_OB-fold"/>
</dbReference>
<reference evidence="2 3" key="1">
    <citation type="journal article" date="2001" name="J. Bacteriol.">
        <title>Genome sequence and comparative analysis of the solvent-producing bacterium Clostridium acetobutylicum.</title>
        <authorList>
            <person name="Nolling J."/>
            <person name="Breton G."/>
            <person name="Omelchenko M.V."/>
            <person name="Makarova K.S."/>
            <person name="Zeng Q."/>
            <person name="Gibson R."/>
            <person name="Lee H.M."/>
            <person name="Dubois J."/>
            <person name="Qiu D."/>
            <person name="Hitti J."/>
            <person name="Wolf Y.I."/>
            <person name="Tatusov R.L."/>
            <person name="Sabathe F."/>
            <person name="Doucette-Stamm L."/>
            <person name="Soucaille P."/>
            <person name="Daly M.J."/>
            <person name="Bennett G.N."/>
            <person name="Koonin E.V."/>
            <person name="Smith D.R."/>
        </authorList>
    </citation>
    <scope>NUCLEOTIDE SEQUENCE [LARGE SCALE GENOMIC DNA]</scope>
    <source>
        <strain evidence="3">ATCC 824 / DSM 792 / JCM 1419 / LMG 5710 / VKM B-1787</strain>
    </source>
</reference>
<keyword evidence="3" id="KW-1185">Reference proteome</keyword>
<dbReference type="GeneID" id="44998877"/>
<evidence type="ECO:0008006" key="4">
    <source>
        <dbReference type="Google" id="ProtNLM"/>
    </source>
</evidence>
<dbReference type="HOGENOM" id="CLU_1164262_0_0_9"/>
<dbReference type="Proteomes" id="UP000000814">
    <property type="component" value="Chromosome"/>
</dbReference>
<dbReference type="SUPFAM" id="SSF50249">
    <property type="entry name" value="Nucleic acid-binding proteins"/>
    <property type="match status" value="1"/>
</dbReference>
<organism evidence="2 3">
    <name type="scientific">Clostridium acetobutylicum (strain ATCC 824 / DSM 792 / JCM 1419 / IAM 19013 / LMG 5710 / NBRC 13948 / NRRL B-527 / VKM B-1787 / 2291 / W)</name>
    <dbReference type="NCBI Taxonomy" id="272562"/>
    <lineage>
        <taxon>Bacteria</taxon>
        <taxon>Bacillati</taxon>
        <taxon>Bacillota</taxon>
        <taxon>Clostridia</taxon>
        <taxon>Eubacteriales</taxon>
        <taxon>Clostridiaceae</taxon>
        <taxon>Clostridium</taxon>
    </lineage>
</organism>
<dbReference type="PATRIC" id="fig|272562.8.peg.2594"/>
<name>Q97GH0_CLOAB</name>
<dbReference type="KEGG" id="cac:CA_C2397"/>